<dbReference type="EMBL" id="CP042430">
    <property type="protein sequence ID" value="QEC47240.1"/>
    <property type="molecule type" value="Genomic_DNA"/>
</dbReference>
<dbReference type="PRINTS" id="PR00081">
    <property type="entry name" value="GDHRDH"/>
</dbReference>
<dbReference type="Proteomes" id="UP000321805">
    <property type="component" value="Chromosome"/>
</dbReference>
<dbReference type="PRINTS" id="PR00080">
    <property type="entry name" value="SDRFAMILY"/>
</dbReference>
<dbReference type="PROSITE" id="PS00061">
    <property type="entry name" value="ADH_SHORT"/>
    <property type="match status" value="1"/>
</dbReference>
<sequence>MAAASEDPTAGGAGRVVLVTGGSRGLGRAIVGELAGRGLNLCFTYREQEQAAEEVAAQARAAGADTLVLRYDQARDDAQPVVDAILERWGRLDGAILNAGMWAGGRIDELDPEAWWNVVEIDLGGVYRCVRAAVPVIRRSPEGSIVLMSSMVGIAGFPGDTAYASAKAGLVGLGKSLARELARDGTRVNILAPGFVESDANASVSPRARERLLALTLLGRFGRAEEIARAAVFLSEEATYMTGAVLNIDGGVTT</sequence>
<dbReference type="KEGG" id="bsol:FSW04_06310"/>
<organism evidence="4 5">
    <name type="scientific">Baekduia soli</name>
    <dbReference type="NCBI Taxonomy" id="496014"/>
    <lineage>
        <taxon>Bacteria</taxon>
        <taxon>Bacillati</taxon>
        <taxon>Actinomycetota</taxon>
        <taxon>Thermoleophilia</taxon>
        <taxon>Solirubrobacterales</taxon>
        <taxon>Baekduiaceae</taxon>
        <taxon>Baekduia</taxon>
    </lineage>
</organism>
<accession>A0A5B8U2Q5</accession>
<dbReference type="Pfam" id="PF13561">
    <property type="entry name" value="adh_short_C2"/>
    <property type="match status" value="1"/>
</dbReference>
<dbReference type="PANTHER" id="PTHR42760:SF40">
    <property type="entry name" value="3-OXOACYL-[ACYL-CARRIER-PROTEIN] REDUCTASE, CHLOROPLASTIC"/>
    <property type="match status" value="1"/>
</dbReference>
<name>A0A5B8U2Q5_9ACTN</name>
<dbReference type="GO" id="GO:0016616">
    <property type="term" value="F:oxidoreductase activity, acting on the CH-OH group of donors, NAD or NADP as acceptor"/>
    <property type="evidence" value="ECO:0007669"/>
    <property type="project" value="UniProtKB-ARBA"/>
</dbReference>
<gene>
    <name evidence="4" type="ORF">FSW04_06310</name>
</gene>
<dbReference type="SUPFAM" id="SSF51735">
    <property type="entry name" value="NAD(P)-binding Rossmann-fold domains"/>
    <property type="match status" value="1"/>
</dbReference>
<proteinExistence type="inferred from homology"/>
<dbReference type="RefSeq" id="WP_146917468.1">
    <property type="nucleotide sequence ID" value="NZ_CP042430.1"/>
</dbReference>
<dbReference type="InterPro" id="IPR020904">
    <property type="entry name" value="Sc_DH/Rdtase_CS"/>
</dbReference>
<dbReference type="Gene3D" id="3.40.50.720">
    <property type="entry name" value="NAD(P)-binding Rossmann-like Domain"/>
    <property type="match status" value="1"/>
</dbReference>
<dbReference type="GO" id="GO:0030497">
    <property type="term" value="P:fatty acid elongation"/>
    <property type="evidence" value="ECO:0007669"/>
    <property type="project" value="TreeGrafter"/>
</dbReference>
<feature type="domain" description="Ketoreductase" evidence="3">
    <location>
        <begin position="15"/>
        <end position="199"/>
    </location>
</feature>
<evidence type="ECO:0000313" key="5">
    <source>
        <dbReference type="Proteomes" id="UP000321805"/>
    </source>
</evidence>
<keyword evidence="2" id="KW-0560">Oxidoreductase</keyword>
<dbReference type="FunFam" id="3.40.50.720:FF:000173">
    <property type="entry name" value="3-oxoacyl-[acyl-carrier protein] reductase"/>
    <property type="match status" value="1"/>
</dbReference>
<dbReference type="PANTHER" id="PTHR42760">
    <property type="entry name" value="SHORT-CHAIN DEHYDROGENASES/REDUCTASES FAMILY MEMBER"/>
    <property type="match status" value="1"/>
</dbReference>
<dbReference type="SMART" id="SM00822">
    <property type="entry name" value="PKS_KR"/>
    <property type="match status" value="1"/>
</dbReference>
<comment type="similarity">
    <text evidence="1">Belongs to the short-chain dehydrogenases/reductases (SDR) family.</text>
</comment>
<evidence type="ECO:0000259" key="3">
    <source>
        <dbReference type="SMART" id="SM00822"/>
    </source>
</evidence>
<evidence type="ECO:0000256" key="2">
    <source>
        <dbReference type="ARBA" id="ARBA00023002"/>
    </source>
</evidence>
<evidence type="ECO:0000313" key="4">
    <source>
        <dbReference type="EMBL" id="QEC47240.1"/>
    </source>
</evidence>
<dbReference type="InterPro" id="IPR002347">
    <property type="entry name" value="SDR_fam"/>
</dbReference>
<protein>
    <submittedName>
        <fullName evidence="4">SDR family oxidoreductase</fullName>
    </submittedName>
</protein>
<dbReference type="InterPro" id="IPR036291">
    <property type="entry name" value="NAD(P)-bd_dom_sf"/>
</dbReference>
<evidence type="ECO:0000256" key="1">
    <source>
        <dbReference type="ARBA" id="ARBA00006484"/>
    </source>
</evidence>
<keyword evidence="5" id="KW-1185">Reference proteome</keyword>
<dbReference type="AlphaFoldDB" id="A0A5B8U2Q5"/>
<reference evidence="4 5" key="1">
    <citation type="journal article" date="2018" name="J. Microbiol.">
        <title>Baekduia soli gen. nov., sp. nov., a novel bacterium isolated from the soil of Baekdu Mountain and proposal of a novel family name, Baekduiaceae fam. nov.</title>
        <authorList>
            <person name="An D.S."/>
            <person name="Siddiqi M.Z."/>
            <person name="Kim K.H."/>
            <person name="Yu H.S."/>
            <person name="Im W.T."/>
        </authorList>
    </citation>
    <scope>NUCLEOTIDE SEQUENCE [LARGE SCALE GENOMIC DNA]</scope>
    <source>
        <strain evidence="4 5">BR7-21</strain>
    </source>
</reference>
<dbReference type="InterPro" id="IPR057326">
    <property type="entry name" value="KR_dom"/>
</dbReference>
<dbReference type="OrthoDB" id="9804774at2"/>